<keyword evidence="2" id="KW-1185">Reference proteome</keyword>
<protein>
    <submittedName>
        <fullName evidence="1">Uncharacterized protein</fullName>
    </submittedName>
</protein>
<feature type="non-terminal residue" evidence="1">
    <location>
        <position position="89"/>
    </location>
</feature>
<gene>
    <name evidence="1" type="ORF">ACJRO7_010540</name>
</gene>
<feature type="non-terminal residue" evidence="1">
    <location>
        <position position="1"/>
    </location>
</feature>
<organism evidence="1 2">
    <name type="scientific">Eucalyptus globulus</name>
    <name type="common">Tasmanian blue gum</name>
    <dbReference type="NCBI Taxonomy" id="34317"/>
    <lineage>
        <taxon>Eukaryota</taxon>
        <taxon>Viridiplantae</taxon>
        <taxon>Streptophyta</taxon>
        <taxon>Embryophyta</taxon>
        <taxon>Tracheophyta</taxon>
        <taxon>Spermatophyta</taxon>
        <taxon>Magnoliopsida</taxon>
        <taxon>eudicotyledons</taxon>
        <taxon>Gunneridae</taxon>
        <taxon>Pentapetalae</taxon>
        <taxon>rosids</taxon>
        <taxon>malvids</taxon>
        <taxon>Myrtales</taxon>
        <taxon>Myrtaceae</taxon>
        <taxon>Myrtoideae</taxon>
        <taxon>Eucalypteae</taxon>
        <taxon>Eucalyptus</taxon>
    </lineage>
</organism>
<dbReference type="EMBL" id="JBJKBG010000002">
    <property type="protein sequence ID" value="KAL3749442.1"/>
    <property type="molecule type" value="Genomic_DNA"/>
</dbReference>
<dbReference type="Proteomes" id="UP001634007">
    <property type="component" value="Unassembled WGS sequence"/>
</dbReference>
<evidence type="ECO:0000313" key="2">
    <source>
        <dbReference type="Proteomes" id="UP001634007"/>
    </source>
</evidence>
<sequence>KKHEFSGSNQVNSLPQQNSEALFLESDEEDFFVSALLKKKSSAKNSEINFPVVVISTPLDVVKTKRKHVGSTAMKSSESLSAFVGCEPG</sequence>
<proteinExistence type="predicted"/>
<evidence type="ECO:0000313" key="1">
    <source>
        <dbReference type="EMBL" id="KAL3749442.1"/>
    </source>
</evidence>
<dbReference type="AlphaFoldDB" id="A0ABD3LDF3"/>
<accession>A0ABD3LDF3</accession>
<comment type="caution">
    <text evidence="1">The sequence shown here is derived from an EMBL/GenBank/DDBJ whole genome shotgun (WGS) entry which is preliminary data.</text>
</comment>
<name>A0ABD3LDF3_EUCGL</name>
<reference evidence="1 2" key="1">
    <citation type="submission" date="2024-11" db="EMBL/GenBank/DDBJ databases">
        <title>Chromosome-level genome assembly of Eucalyptus globulus Labill. provides insights into its genome evolution.</title>
        <authorList>
            <person name="Li X."/>
        </authorList>
    </citation>
    <scope>NUCLEOTIDE SEQUENCE [LARGE SCALE GENOMIC DNA]</scope>
    <source>
        <strain evidence="1">CL2024</strain>
        <tissue evidence="1">Fresh tender leaves</tissue>
    </source>
</reference>